<accession>A0ABP9ASF0</accession>
<keyword evidence="3" id="KW-1185">Reference proteome</keyword>
<dbReference type="Pfam" id="PF13460">
    <property type="entry name" value="NAD_binding_10"/>
    <property type="match status" value="1"/>
</dbReference>
<evidence type="ECO:0000259" key="1">
    <source>
        <dbReference type="Pfam" id="PF13460"/>
    </source>
</evidence>
<name>A0ABP9ASF0_9ACTN</name>
<feature type="domain" description="NAD(P)-binding" evidence="1">
    <location>
        <begin position="7"/>
        <end position="193"/>
    </location>
</feature>
<evidence type="ECO:0000313" key="2">
    <source>
        <dbReference type="EMBL" id="GAA4785306.1"/>
    </source>
</evidence>
<dbReference type="InterPro" id="IPR036291">
    <property type="entry name" value="NAD(P)-bd_dom_sf"/>
</dbReference>
<dbReference type="PANTHER" id="PTHR15020:SF50">
    <property type="entry name" value="UPF0659 PROTEIN YMR090W"/>
    <property type="match status" value="1"/>
</dbReference>
<organism evidence="2 3">
    <name type="scientific">Streptomyces ziwulingensis</name>
    <dbReference type="NCBI Taxonomy" id="1045501"/>
    <lineage>
        <taxon>Bacteria</taxon>
        <taxon>Bacillati</taxon>
        <taxon>Actinomycetota</taxon>
        <taxon>Actinomycetes</taxon>
        <taxon>Kitasatosporales</taxon>
        <taxon>Streptomycetaceae</taxon>
        <taxon>Streptomyces</taxon>
    </lineage>
</organism>
<dbReference type="PANTHER" id="PTHR15020">
    <property type="entry name" value="FLAVIN REDUCTASE-RELATED"/>
    <property type="match status" value="1"/>
</dbReference>
<dbReference type="SUPFAM" id="SSF51735">
    <property type="entry name" value="NAD(P)-binding Rossmann-fold domains"/>
    <property type="match status" value="1"/>
</dbReference>
<evidence type="ECO:0000313" key="3">
    <source>
        <dbReference type="Proteomes" id="UP001501265"/>
    </source>
</evidence>
<dbReference type="InterPro" id="IPR016040">
    <property type="entry name" value="NAD(P)-bd_dom"/>
</dbReference>
<gene>
    <name evidence="2" type="ORF">GCM10023220_06090</name>
</gene>
<dbReference type="RefSeq" id="WP_345617249.1">
    <property type="nucleotide sequence ID" value="NZ_BAABIG010000007.1"/>
</dbReference>
<dbReference type="Proteomes" id="UP001501265">
    <property type="component" value="Unassembled WGS sequence"/>
</dbReference>
<proteinExistence type="predicted"/>
<protein>
    <recommendedName>
        <fullName evidence="1">NAD(P)-binding domain-containing protein</fullName>
    </recommendedName>
</protein>
<reference evidence="3" key="1">
    <citation type="journal article" date="2019" name="Int. J. Syst. Evol. Microbiol.">
        <title>The Global Catalogue of Microorganisms (GCM) 10K type strain sequencing project: providing services to taxonomists for standard genome sequencing and annotation.</title>
        <authorList>
            <consortium name="The Broad Institute Genomics Platform"/>
            <consortium name="The Broad Institute Genome Sequencing Center for Infectious Disease"/>
            <person name="Wu L."/>
            <person name="Ma J."/>
        </authorList>
    </citation>
    <scope>NUCLEOTIDE SEQUENCE [LARGE SCALE GENOMIC DNA]</scope>
    <source>
        <strain evidence="3">JCM 18081</strain>
    </source>
</reference>
<dbReference type="Gene3D" id="3.40.50.720">
    <property type="entry name" value="NAD(P)-binding Rossmann-like Domain"/>
    <property type="match status" value="1"/>
</dbReference>
<dbReference type="EMBL" id="BAABIG010000007">
    <property type="protein sequence ID" value="GAA4785306.1"/>
    <property type="molecule type" value="Genomic_DNA"/>
</dbReference>
<comment type="caution">
    <text evidence="2">The sequence shown here is derived from an EMBL/GenBank/DDBJ whole genome shotgun (WGS) entry which is preliminary data.</text>
</comment>
<sequence>MEIAVLGSTGQTGRLVIARALERGHDVLALARRPELVEAPASGKLRAVRADVTDPGSVLAAVEGADVVVSALGITKKQDPAILVEGARQIASAAPRVIWLTSLGMGATEGALGAVNGALLRRVLRHEWEAKGIAGRAVRDAGGTTVHAGPLTNRPHQGDGRLVPARGFKPRRIPPMAPRAGIAALMVAEAESPHFTDADTIALFGTAHSCE</sequence>